<protein>
    <submittedName>
        <fullName evidence="2">Putative polyamine oxidase 5-like Protein</fullName>
    </submittedName>
</protein>
<proteinExistence type="predicted"/>
<dbReference type="eggNOG" id="KOG0685">
    <property type="taxonomic scope" value="Eukaryota"/>
</dbReference>
<evidence type="ECO:0000313" key="3">
    <source>
        <dbReference type="Proteomes" id="UP000007266"/>
    </source>
</evidence>
<dbReference type="PANTHER" id="PTHR10742">
    <property type="entry name" value="FLAVIN MONOAMINE OXIDASE"/>
    <property type="match status" value="1"/>
</dbReference>
<dbReference type="EMBL" id="KQ971352">
    <property type="protein sequence ID" value="KYB26659.1"/>
    <property type="molecule type" value="Genomic_DNA"/>
</dbReference>
<dbReference type="GO" id="GO:0005737">
    <property type="term" value="C:cytoplasm"/>
    <property type="evidence" value="ECO:0000318"/>
    <property type="project" value="GO_Central"/>
</dbReference>
<dbReference type="AlphaFoldDB" id="A0A139WFJ7"/>
<feature type="domain" description="Amine oxidase" evidence="1">
    <location>
        <begin position="429"/>
        <end position="859"/>
    </location>
</feature>
<dbReference type="Gene3D" id="3.50.50.60">
    <property type="entry name" value="FAD/NAD(P)-binding domain"/>
    <property type="match status" value="2"/>
</dbReference>
<keyword evidence="3" id="KW-1185">Reference proteome</keyword>
<gene>
    <name evidence="2" type="primary">AUGUSTUS-3.0.2_33596</name>
    <name evidence="2" type="ORF">TcasGA2_TC033596</name>
</gene>
<dbReference type="GO" id="GO:0046592">
    <property type="term" value="F:polyamine oxidase activity"/>
    <property type="evidence" value="ECO:0000318"/>
    <property type="project" value="GO_Central"/>
</dbReference>
<accession>A0A139WFJ7</accession>
<dbReference type="InterPro" id="IPR036188">
    <property type="entry name" value="FAD/NAD-bd_sf"/>
</dbReference>
<dbReference type="STRING" id="7070.A0A139WFJ7"/>
<dbReference type="InParanoid" id="A0A139WFJ7"/>
<reference evidence="2 3" key="1">
    <citation type="journal article" date="2008" name="Nature">
        <title>The genome of the model beetle and pest Tribolium castaneum.</title>
        <authorList>
            <consortium name="Tribolium Genome Sequencing Consortium"/>
            <person name="Richards S."/>
            <person name="Gibbs R.A."/>
            <person name="Weinstock G.M."/>
            <person name="Brown S.J."/>
            <person name="Denell R."/>
            <person name="Beeman R.W."/>
            <person name="Gibbs R."/>
            <person name="Beeman R.W."/>
            <person name="Brown S.J."/>
            <person name="Bucher G."/>
            <person name="Friedrich M."/>
            <person name="Grimmelikhuijzen C.J."/>
            <person name="Klingler M."/>
            <person name="Lorenzen M."/>
            <person name="Richards S."/>
            <person name="Roth S."/>
            <person name="Schroder R."/>
            <person name="Tautz D."/>
            <person name="Zdobnov E.M."/>
            <person name="Muzny D."/>
            <person name="Gibbs R.A."/>
            <person name="Weinstock G.M."/>
            <person name="Attaway T."/>
            <person name="Bell S."/>
            <person name="Buhay C.J."/>
            <person name="Chandrabose M.N."/>
            <person name="Chavez D."/>
            <person name="Clerk-Blankenburg K.P."/>
            <person name="Cree A."/>
            <person name="Dao M."/>
            <person name="Davis C."/>
            <person name="Chacko J."/>
            <person name="Dinh H."/>
            <person name="Dugan-Rocha S."/>
            <person name="Fowler G."/>
            <person name="Garner T.T."/>
            <person name="Garnes J."/>
            <person name="Gnirke A."/>
            <person name="Hawes A."/>
            <person name="Hernandez J."/>
            <person name="Hines S."/>
            <person name="Holder M."/>
            <person name="Hume J."/>
            <person name="Jhangiani S.N."/>
            <person name="Joshi V."/>
            <person name="Khan Z.M."/>
            <person name="Jackson L."/>
            <person name="Kovar C."/>
            <person name="Kowis A."/>
            <person name="Lee S."/>
            <person name="Lewis L.R."/>
            <person name="Margolis J."/>
            <person name="Morgan M."/>
            <person name="Nazareth L.V."/>
            <person name="Nguyen N."/>
            <person name="Okwuonu G."/>
            <person name="Parker D."/>
            <person name="Richards S."/>
            <person name="Ruiz S.J."/>
            <person name="Santibanez J."/>
            <person name="Savard J."/>
            <person name="Scherer S.E."/>
            <person name="Schneider B."/>
            <person name="Sodergren E."/>
            <person name="Tautz D."/>
            <person name="Vattahil S."/>
            <person name="Villasana D."/>
            <person name="White C.S."/>
            <person name="Wright R."/>
            <person name="Park Y."/>
            <person name="Beeman R.W."/>
            <person name="Lord J."/>
            <person name="Oppert B."/>
            <person name="Lorenzen M."/>
            <person name="Brown S."/>
            <person name="Wang L."/>
            <person name="Savard J."/>
            <person name="Tautz D."/>
            <person name="Richards S."/>
            <person name="Weinstock G."/>
            <person name="Gibbs R.A."/>
            <person name="Liu Y."/>
            <person name="Worley K."/>
            <person name="Weinstock G."/>
            <person name="Elsik C.G."/>
            <person name="Reese J.T."/>
            <person name="Elhaik E."/>
            <person name="Landan G."/>
            <person name="Graur D."/>
            <person name="Arensburger P."/>
            <person name="Atkinson P."/>
            <person name="Beeman R.W."/>
            <person name="Beidler J."/>
            <person name="Brown S.J."/>
            <person name="Demuth J.P."/>
            <person name="Drury D.W."/>
            <person name="Du Y.Z."/>
            <person name="Fujiwara H."/>
            <person name="Lorenzen M."/>
            <person name="Maselli V."/>
            <person name="Osanai M."/>
            <person name="Park Y."/>
            <person name="Robertson H.M."/>
            <person name="Tu Z."/>
            <person name="Wang J.J."/>
            <person name="Wang S."/>
            <person name="Richards S."/>
            <person name="Song H."/>
            <person name="Zhang L."/>
            <person name="Sodergren E."/>
            <person name="Werner D."/>
            <person name="Stanke M."/>
            <person name="Morgenstern B."/>
            <person name="Solovyev V."/>
            <person name="Kosarev P."/>
            <person name="Brown G."/>
            <person name="Chen H.C."/>
            <person name="Ermolaeva O."/>
            <person name="Hlavina W."/>
            <person name="Kapustin Y."/>
            <person name="Kiryutin B."/>
            <person name="Kitts P."/>
            <person name="Maglott D."/>
            <person name="Pruitt K."/>
            <person name="Sapojnikov V."/>
            <person name="Souvorov A."/>
            <person name="Mackey A.J."/>
            <person name="Waterhouse R.M."/>
            <person name="Wyder S."/>
            <person name="Zdobnov E.M."/>
            <person name="Zdobnov E.M."/>
            <person name="Wyder S."/>
            <person name="Kriventseva E.V."/>
            <person name="Kadowaki T."/>
            <person name="Bork P."/>
            <person name="Aranda M."/>
            <person name="Bao R."/>
            <person name="Beermann A."/>
            <person name="Berns N."/>
            <person name="Bolognesi R."/>
            <person name="Bonneton F."/>
            <person name="Bopp D."/>
            <person name="Brown S.J."/>
            <person name="Bucher G."/>
            <person name="Butts T."/>
            <person name="Chaumot A."/>
            <person name="Denell R.E."/>
            <person name="Ferrier D.E."/>
            <person name="Friedrich M."/>
            <person name="Gordon C.M."/>
            <person name="Jindra M."/>
            <person name="Klingler M."/>
            <person name="Lan Q."/>
            <person name="Lattorff H.M."/>
            <person name="Laudet V."/>
            <person name="von Levetsow C."/>
            <person name="Liu Z."/>
            <person name="Lutz R."/>
            <person name="Lynch J.A."/>
            <person name="da Fonseca R.N."/>
            <person name="Posnien N."/>
            <person name="Reuter R."/>
            <person name="Roth S."/>
            <person name="Savard J."/>
            <person name="Schinko J.B."/>
            <person name="Schmitt C."/>
            <person name="Schoppmeier M."/>
            <person name="Schroder R."/>
            <person name="Shippy T.D."/>
            <person name="Simonnet F."/>
            <person name="Marques-Souza H."/>
            <person name="Tautz D."/>
            <person name="Tomoyasu Y."/>
            <person name="Trauner J."/>
            <person name="Van der Zee M."/>
            <person name="Vervoort M."/>
            <person name="Wittkopp N."/>
            <person name="Wimmer E.A."/>
            <person name="Yang X."/>
            <person name="Jones A.K."/>
            <person name="Sattelle D.B."/>
            <person name="Ebert P.R."/>
            <person name="Nelson D."/>
            <person name="Scott J.G."/>
            <person name="Beeman R.W."/>
            <person name="Muthukrishnan S."/>
            <person name="Kramer K.J."/>
            <person name="Arakane Y."/>
            <person name="Beeman R.W."/>
            <person name="Zhu Q."/>
            <person name="Hogenkamp D."/>
            <person name="Dixit R."/>
            <person name="Oppert B."/>
            <person name="Jiang H."/>
            <person name="Zou Z."/>
            <person name="Marshall J."/>
            <person name="Elpidina E."/>
            <person name="Vinokurov K."/>
            <person name="Oppert C."/>
            <person name="Zou Z."/>
            <person name="Evans J."/>
            <person name="Lu Z."/>
            <person name="Zhao P."/>
            <person name="Sumathipala N."/>
            <person name="Altincicek B."/>
            <person name="Vilcinskas A."/>
            <person name="Williams M."/>
            <person name="Hultmark D."/>
            <person name="Hetru C."/>
            <person name="Jiang H."/>
            <person name="Grimmelikhuijzen C.J."/>
            <person name="Hauser F."/>
            <person name="Cazzamali G."/>
            <person name="Williamson M."/>
            <person name="Park Y."/>
            <person name="Li B."/>
            <person name="Tanaka Y."/>
            <person name="Predel R."/>
            <person name="Neupert S."/>
            <person name="Schachtner J."/>
            <person name="Verleyen P."/>
            <person name="Raible F."/>
            <person name="Bork P."/>
            <person name="Friedrich M."/>
            <person name="Walden K.K."/>
            <person name="Robertson H.M."/>
            <person name="Angeli S."/>
            <person name="Foret S."/>
            <person name="Bucher G."/>
            <person name="Schuetz S."/>
            <person name="Maleszka R."/>
            <person name="Wimmer E.A."/>
            <person name="Beeman R.W."/>
            <person name="Lorenzen M."/>
            <person name="Tomoyasu Y."/>
            <person name="Miller S.C."/>
            <person name="Grossmann D."/>
            <person name="Bucher G."/>
        </authorList>
    </citation>
    <scope>NUCLEOTIDE SEQUENCE [LARGE SCALE GENOMIC DNA]</scope>
    <source>
        <strain evidence="2 3">Georgia GA2</strain>
    </source>
</reference>
<name>A0A139WFJ7_TRICA</name>
<dbReference type="Proteomes" id="UP000007266">
    <property type="component" value="Linkage group 7"/>
</dbReference>
<dbReference type="SUPFAM" id="SSF54373">
    <property type="entry name" value="FAD-linked reductases, C-terminal domain"/>
    <property type="match status" value="2"/>
</dbReference>
<dbReference type="PANTHER" id="PTHR10742:SF398">
    <property type="entry name" value="AMINE OXIDASE DOMAIN-CONTAINING PROTEIN-RELATED"/>
    <property type="match status" value="1"/>
</dbReference>
<dbReference type="InterPro" id="IPR002937">
    <property type="entry name" value="Amino_oxidase"/>
</dbReference>
<dbReference type="InterPro" id="IPR050281">
    <property type="entry name" value="Flavin_monoamine_oxidase"/>
</dbReference>
<organism evidence="2 3">
    <name type="scientific">Tribolium castaneum</name>
    <name type="common">Red flour beetle</name>
    <dbReference type="NCBI Taxonomy" id="7070"/>
    <lineage>
        <taxon>Eukaryota</taxon>
        <taxon>Metazoa</taxon>
        <taxon>Ecdysozoa</taxon>
        <taxon>Arthropoda</taxon>
        <taxon>Hexapoda</taxon>
        <taxon>Insecta</taxon>
        <taxon>Pterygota</taxon>
        <taxon>Neoptera</taxon>
        <taxon>Endopterygota</taxon>
        <taxon>Coleoptera</taxon>
        <taxon>Polyphaga</taxon>
        <taxon>Cucujiformia</taxon>
        <taxon>Tenebrionidae</taxon>
        <taxon>Tenebrionidae incertae sedis</taxon>
        <taxon>Tribolium</taxon>
    </lineage>
</organism>
<dbReference type="Gene3D" id="3.90.660.10">
    <property type="match status" value="2"/>
</dbReference>
<sequence>MHFQFLAENRIGGRINTVKFGDGLVELGAEYCHGEVGNIVKELVNGYDLLEPNFNYLNGEIYYSNGSKLDHGFVREMQDLILSENKEENYDTRGKSIGEVFMHKYNSTLVEKYKSEENKLKLLKEGLHFAERSILISEGSFSWFDASADSDWLECPGNQTLVWKGVGYKTVLEILMKSYPNPDEKLPLDDKLFLNSKVTKINWGEKPIKVHTSDKVYSADYVIFTPSIGVLKAGSDLFTPSLPPKKHKAIDSIGFAGVVKLFLRFPVKWWDDNDKYFVFFWSDDDLKSENFPEGPQKNGKSWVTQLLDLSRVGHNTNVWMIWISGEMVPEIEQLPIETLKKGVNFTLEKFLGKDYNITEIGEVLRSGWVTNENFRGTYSFTRNGLYLKEVSYQNDLAEPLEGLFFAGEATNPVHFATVHGAIEIGAGASGIAATAKLLDNNVTNVTILEAENLMGGRVWTVSFGNGLVELGAEYCTGQKGNFVYEVAQHLLEPSEELFAHNVYYSNGTKLDVALMNELGKSLEDLFYHRLNSTVVQKYKNDEEKLRIVLKEFPRHAETYIAPTEGAFTWSDISVDKDYQECEGHSMVWKKVGYKTIFDFLLKKHSIEDKLHLNSKVTQINWNQSELVTVYTSDNKSYSADFVIFTPSVGVLKHEKTLFNPPLPSSKQQSIKATGFAGVMKAFVQFRTKWWLDNDTEFSFLWSENDLKNTSFTSGPSKNGIPWVSQLTDFLKVPHNPKVWVWWISGDLIPELEKLPPETMKAGFVYVLDKFLGKNYNVSEIEAIVTPKWYTTEHFRGVYSFTKTGFYEKGFSHQEKLGEPLVGVSGKPAVLFAGEATNRVHYATVHGAIETGFREAGRIIQTL</sequence>
<evidence type="ECO:0000313" key="2">
    <source>
        <dbReference type="EMBL" id="KYB26659.1"/>
    </source>
</evidence>
<feature type="domain" description="Amine oxidase" evidence="1">
    <location>
        <begin position="7"/>
        <end position="425"/>
    </location>
</feature>
<dbReference type="Pfam" id="PF01593">
    <property type="entry name" value="Amino_oxidase"/>
    <property type="match status" value="2"/>
</dbReference>
<reference evidence="2 3" key="2">
    <citation type="journal article" date="2010" name="Nucleic Acids Res.">
        <title>BeetleBase in 2010: revisions to provide comprehensive genomic information for Tribolium castaneum.</title>
        <authorList>
            <person name="Kim H.S."/>
            <person name="Murphy T."/>
            <person name="Xia J."/>
            <person name="Caragea D."/>
            <person name="Park Y."/>
            <person name="Beeman R.W."/>
            <person name="Lorenzen M.D."/>
            <person name="Butcher S."/>
            <person name="Manak J.R."/>
            <person name="Brown S.J."/>
        </authorList>
    </citation>
    <scope>GENOME REANNOTATION</scope>
    <source>
        <strain evidence="2 3">Georgia GA2</strain>
    </source>
</reference>
<dbReference type="SUPFAM" id="SSF51905">
    <property type="entry name" value="FAD/NAD(P)-binding domain"/>
    <property type="match status" value="2"/>
</dbReference>
<evidence type="ECO:0000259" key="1">
    <source>
        <dbReference type="Pfam" id="PF01593"/>
    </source>
</evidence>